<dbReference type="PANTHER" id="PTHR21137">
    <property type="entry name" value="ODORANT RECEPTOR"/>
    <property type="match status" value="1"/>
</dbReference>
<dbReference type="GO" id="GO:0007165">
    <property type="term" value="P:signal transduction"/>
    <property type="evidence" value="ECO:0007669"/>
    <property type="project" value="UniProtKB-KW"/>
</dbReference>
<dbReference type="RefSeq" id="XP_014480041.1">
    <property type="nucleotide sequence ID" value="XM_014624555.1"/>
</dbReference>
<comment type="subcellular location">
    <subcellularLocation>
        <location evidence="1">Cell membrane</location>
        <topology evidence="1">Multi-pass membrane protein</topology>
    </subcellularLocation>
</comment>
<dbReference type="GO" id="GO:0005886">
    <property type="term" value="C:plasma membrane"/>
    <property type="evidence" value="ECO:0007669"/>
    <property type="project" value="UniProtKB-SubCell"/>
</dbReference>
<dbReference type="Pfam" id="PF02949">
    <property type="entry name" value="7tm_6"/>
    <property type="match status" value="1"/>
</dbReference>
<evidence type="ECO:0000256" key="7">
    <source>
        <dbReference type="ARBA" id="ARBA00023136"/>
    </source>
</evidence>
<evidence type="ECO:0000256" key="3">
    <source>
        <dbReference type="ARBA" id="ARBA00022606"/>
    </source>
</evidence>
<keyword evidence="4 10" id="KW-0812">Transmembrane</keyword>
<evidence type="ECO:0000256" key="10">
    <source>
        <dbReference type="SAM" id="Phobius"/>
    </source>
</evidence>
<dbReference type="OrthoDB" id="6765072at2759"/>
<evidence type="ECO:0000256" key="6">
    <source>
        <dbReference type="ARBA" id="ARBA00022989"/>
    </source>
</evidence>
<name>A0A6P3XNK2_DINQU</name>
<sequence>MMAVDWEKCSSTEFNMFTMKCKAKLSQRLANLTMAFYSTAVIFYSSDVLVNRLDVSRTSNTTARPLILKMEIPFDSNKRFVYESLIIMQFLQLWSCSCTIGTINILLIILILHVSGQIEILCEWLVEVYPMERSRDPNLIVIRKVIKTHQKIITFSQYIEDLYSGIAMALFVSDTLIICCLGFIIVVSVGTLSATKIIISTFLFYIAMNLEAFIFCFAGEYLSAKSKTVGNAAYDSFWYESNFKDSRVMLLLIMRSQNQLTITIGKVMNLSLERFSSIVKASASYISVLLAIY</sequence>
<evidence type="ECO:0000256" key="5">
    <source>
        <dbReference type="ARBA" id="ARBA00022725"/>
    </source>
</evidence>
<evidence type="ECO:0000256" key="8">
    <source>
        <dbReference type="ARBA" id="ARBA00023170"/>
    </source>
</evidence>
<feature type="transmembrane region" description="Helical" evidence="10">
    <location>
        <begin position="86"/>
        <end position="112"/>
    </location>
</feature>
<proteinExistence type="predicted"/>
<dbReference type="Proteomes" id="UP000515204">
    <property type="component" value="Unplaced"/>
</dbReference>
<evidence type="ECO:0000313" key="11">
    <source>
        <dbReference type="Proteomes" id="UP000515204"/>
    </source>
</evidence>
<feature type="transmembrane region" description="Helical" evidence="10">
    <location>
        <begin position="162"/>
        <end position="185"/>
    </location>
</feature>
<organism evidence="11 12">
    <name type="scientific">Dinoponera quadriceps</name>
    <name type="common">South American ant</name>
    <dbReference type="NCBI Taxonomy" id="609295"/>
    <lineage>
        <taxon>Eukaryota</taxon>
        <taxon>Metazoa</taxon>
        <taxon>Ecdysozoa</taxon>
        <taxon>Arthropoda</taxon>
        <taxon>Hexapoda</taxon>
        <taxon>Insecta</taxon>
        <taxon>Pterygota</taxon>
        <taxon>Neoptera</taxon>
        <taxon>Endopterygota</taxon>
        <taxon>Hymenoptera</taxon>
        <taxon>Apocrita</taxon>
        <taxon>Aculeata</taxon>
        <taxon>Formicoidea</taxon>
        <taxon>Formicidae</taxon>
        <taxon>Ponerinae</taxon>
        <taxon>Ponerini</taxon>
        <taxon>Dinoponera</taxon>
    </lineage>
</organism>
<gene>
    <name evidence="12" type="primary">LOC106747209</name>
</gene>
<keyword evidence="2" id="KW-1003">Cell membrane</keyword>
<keyword evidence="7 10" id="KW-0472">Membrane</keyword>
<evidence type="ECO:0000256" key="9">
    <source>
        <dbReference type="ARBA" id="ARBA00023224"/>
    </source>
</evidence>
<evidence type="ECO:0000256" key="2">
    <source>
        <dbReference type="ARBA" id="ARBA00022475"/>
    </source>
</evidence>
<protein>
    <submittedName>
        <fullName evidence="12">Odorant receptor 4-like</fullName>
    </submittedName>
</protein>
<dbReference type="GO" id="GO:0005549">
    <property type="term" value="F:odorant binding"/>
    <property type="evidence" value="ECO:0007669"/>
    <property type="project" value="InterPro"/>
</dbReference>
<evidence type="ECO:0000256" key="1">
    <source>
        <dbReference type="ARBA" id="ARBA00004651"/>
    </source>
</evidence>
<feature type="transmembrane region" description="Helical" evidence="10">
    <location>
        <begin position="29"/>
        <end position="46"/>
    </location>
</feature>
<evidence type="ECO:0000256" key="4">
    <source>
        <dbReference type="ARBA" id="ARBA00022692"/>
    </source>
</evidence>
<dbReference type="GO" id="GO:0004984">
    <property type="term" value="F:olfactory receptor activity"/>
    <property type="evidence" value="ECO:0007669"/>
    <property type="project" value="InterPro"/>
</dbReference>
<keyword evidence="5" id="KW-0552">Olfaction</keyword>
<keyword evidence="3" id="KW-0716">Sensory transduction</keyword>
<dbReference type="GeneID" id="106747209"/>
<keyword evidence="11" id="KW-1185">Reference proteome</keyword>
<keyword evidence="6 10" id="KW-1133">Transmembrane helix</keyword>
<evidence type="ECO:0000313" key="12">
    <source>
        <dbReference type="RefSeq" id="XP_014480041.1"/>
    </source>
</evidence>
<dbReference type="AlphaFoldDB" id="A0A6P3XNK2"/>
<feature type="transmembrane region" description="Helical" evidence="10">
    <location>
        <begin position="197"/>
        <end position="218"/>
    </location>
</feature>
<dbReference type="PANTHER" id="PTHR21137:SF35">
    <property type="entry name" value="ODORANT RECEPTOR 19A-RELATED"/>
    <property type="match status" value="1"/>
</dbReference>
<dbReference type="KEGG" id="dqu:106747209"/>
<keyword evidence="9" id="KW-0807">Transducer</keyword>
<keyword evidence="8" id="KW-0675">Receptor</keyword>
<accession>A0A6P3XNK2</accession>
<reference evidence="12" key="1">
    <citation type="submission" date="2025-08" db="UniProtKB">
        <authorList>
            <consortium name="RefSeq"/>
        </authorList>
    </citation>
    <scope>IDENTIFICATION</scope>
</reference>
<dbReference type="InterPro" id="IPR004117">
    <property type="entry name" value="7tm6_olfct_rcpt"/>
</dbReference>